<evidence type="ECO:0000259" key="14">
    <source>
        <dbReference type="Pfam" id="PF17297"/>
    </source>
</evidence>
<dbReference type="EMBL" id="BSQG01000009">
    <property type="protein sequence ID" value="GLU49812.1"/>
    <property type="molecule type" value="Genomic_DNA"/>
</dbReference>
<dbReference type="FunFam" id="3.40.449.10:FF:000005">
    <property type="entry name" value="Phosphoenolpyruvate carboxykinase [GTP]"/>
    <property type="match status" value="1"/>
</dbReference>
<evidence type="ECO:0000259" key="13">
    <source>
        <dbReference type="Pfam" id="PF00821"/>
    </source>
</evidence>
<accession>A0A9W6PA44</accession>
<feature type="binding site" evidence="11">
    <location>
        <position position="418"/>
    </location>
    <ligand>
        <name>GTP</name>
        <dbReference type="ChEBI" id="CHEBI:37565"/>
    </ligand>
</feature>
<dbReference type="GO" id="GO:0006094">
    <property type="term" value="P:gluconeogenesis"/>
    <property type="evidence" value="ECO:0007669"/>
    <property type="project" value="UniProtKB-UniRule"/>
</dbReference>
<evidence type="ECO:0000256" key="2">
    <source>
        <dbReference type="ARBA" id="ARBA00005796"/>
    </source>
</evidence>
<dbReference type="InterPro" id="IPR008209">
    <property type="entry name" value="PEP_carboxykinase_GTP"/>
</dbReference>
<keyword evidence="7 11" id="KW-0210">Decarboxylase</keyword>
<dbReference type="Gene3D" id="3.40.449.10">
    <property type="entry name" value="Phosphoenolpyruvate Carboxykinase, domain 1"/>
    <property type="match status" value="1"/>
</dbReference>
<dbReference type="AlphaFoldDB" id="A0A9W6PA44"/>
<comment type="caution">
    <text evidence="15">The sequence shown here is derived from an EMBL/GenBank/DDBJ whole genome shotgun (WGS) entry which is preliminary data.</text>
</comment>
<keyword evidence="16" id="KW-1185">Reference proteome</keyword>
<evidence type="ECO:0000256" key="1">
    <source>
        <dbReference type="ARBA" id="ARBA00004742"/>
    </source>
</evidence>
<reference evidence="15" key="1">
    <citation type="submission" date="2023-02" db="EMBL/GenBank/DDBJ databases">
        <title>Nocardiopsis ansamitocini NBRC 112285.</title>
        <authorList>
            <person name="Ichikawa N."/>
            <person name="Sato H."/>
            <person name="Tonouchi N."/>
        </authorList>
    </citation>
    <scope>NUCLEOTIDE SEQUENCE</scope>
    <source>
        <strain evidence="15">NBRC 112285</strain>
    </source>
</reference>
<feature type="binding site" evidence="11">
    <location>
        <begin position="219"/>
        <end position="221"/>
    </location>
    <ligand>
        <name>substrate</name>
    </ligand>
</feature>
<comment type="subunit">
    <text evidence="3 11">Monomer.</text>
</comment>
<evidence type="ECO:0000256" key="3">
    <source>
        <dbReference type="ARBA" id="ARBA00011245"/>
    </source>
</evidence>
<dbReference type="InterPro" id="IPR035077">
    <property type="entry name" value="PEP_carboxykinase_GTP_C"/>
</dbReference>
<dbReference type="CDD" id="cd00819">
    <property type="entry name" value="PEPCK_GTP"/>
    <property type="match status" value="1"/>
</dbReference>
<dbReference type="InterPro" id="IPR035078">
    <property type="entry name" value="PEP_carboxykinase_GTP_N"/>
</dbReference>
<dbReference type="GO" id="GO:0005525">
    <property type="term" value="F:GTP binding"/>
    <property type="evidence" value="ECO:0007669"/>
    <property type="project" value="UniProtKB-UniRule"/>
</dbReference>
<dbReference type="PANTHER" id="PTHR11561:SF0">
    <property type="entry name" value="PHOSPHOENOLPYRUVATE CARBOXYKINASE [GTP]-RELATED"/>
    <property type="match status" value="1"/>
</dbReference>
<dbReference type="Pfam" id="PF00821">
    <property type="entry name" value="PEPCK_GTP"/>
    <property type="match status" value="1"/>
</dbReference>
<evidence type="ECO:0000256" key="11">
    <source>
        <dbReference type="HAMAP-Rule" id="MF_00452"/>
    </source>
</evidence>
<keyword evidence="9 11" id="KW-0464">Manganese</keyword>
<sequence length="604" mass="66405">MSVTAAHAGVSPTSHQELVDWVRDIADLTRPDEIVWCDGSDAEWERLTTLLVEQGTLTRLNPELRPDSFYCRSDPGDVARVEDRTFICSEKEEDAGPTNNWVDPAEMRATFSTVFAGCMRGRTMYVVPFCMGPLGGDISQLGVEITDSAYVAVSMRIMTRMGAPALRLIEERGSFVRAVHSVGAPLEPGQEDVAWPCNPDKYISHFPESREIWSYGSGYGGNALLGKKCYALRIASVMARDEGWLAEHMLIVKLTPPVGEPRYVAAAFPSACGKTNLAMLSPTIPGWKVETVGDDIAWMRFGDDGRLHAINPEAGFFGVAPGTGQETNANAVQALWGHSIFTNVALTDDGDVWWEGLTDEPPAHLTDWKGRDWTPDSTEPAAHPNSRFTTPAAQAPTIAPEWEDPRGVPISAILFGGRRASAVPLVTESFTWRHGVFLGANVASEKTAAAEGTVGELRRDPFAMLPFCGYNMGDYFAHWLAVGERADASLLPRVFYVNWFRKDGEGRFVWPGFGENSRVLKWIVERLDGRADAVESPIGLLPASGALDTDGLDLGQDDLDLLLTVDRDVWRQEADLIPEFFKKFGDHLPGGLWEEYEALRARLG</sequence>
<dbReference type="PIRSF" id="PIRSF001348">
    <property type="entry name" value="PEP_carboxykinase_GTP"/>
    <property type="match status" value="1"/>
</dbReference>
<feature type="domain" description="Phosphoenolpyruvate carboxykinase GTP-utilising N-terminal" evidence="14">
    <location>
        <begin position="20"/>
        <end position="240"/>
    </location>
</feature>
<keyword evidence="5 11" id="KW-0479">Metal-binding</keyword>
<feature type="binding site" evidence="11">
    <location>
        <position position="248"/>
    </location>
    <ligand>
        <name>Mn(2+)</name>
        <dbReference type="ChEBI" id="CHEBI:29035"/>
    </ligand>
</feature>
<dbReference type="GO" id="GO:0071333">
    <property type="term" value="P:cellular response to glucose stimulus"/>
    <property type="evidence" value="ECO:0007669"/>
    <property type="project" value="TreeGrafter"/>
</dbReference>
<dbReference type="GO" id="GO:0005829">
    <property type="term" value="C:cytosol"/>
    <property type="evidence" value="ECO:0007669"/>
    <property type="project" value="TreeGrafter"/>
</dbReference>
<dbReference type="GO" id="GO:0019543">
    <property type="term" value="P:propionate catabolic process"/>
    <property type="evidence" value="ECO:0007669"/>
    <property type="project" value="TreeGrafter"/>
</dbReference>
<organism evidence="15 16">
    <name type="scientific">Nocardiopsis ansamitocini</name>
    <dbReference type="NCBI Taxonomy" id="1670832"/>
    <lineage>
        <taxon>Bacteria</taxon>
        <taxon>Bacillati</taxon>
        <taxon>Actinomycetota</taxon>
        <taxon>Actinomycetes</taxon>
        <taxon>Streptosporangiales</taxon>
        <taxon>Nocardiopsidaceae</taxon>
        <taxon>Nocardiopsis</taxon>
    </lineage>
</organism>
<feature type="binding site" evidence="11">
    <location>
        <begin position="385"/>
        <end position="387"/>
    </location>
    <ligand>
        <name>substrate</name>
    </ligand>
</feature>
<proteinExistence type="inferred from homology"/>
<feature type="binding site" evidence="11">
    <location>
        <begin position="513"/>
        <end position="516"/>
    </location>
    <ligand>
        <name>GTP</name>
        <dbReference type="ChEBI" id="CHEBI:37565"/>
    </ligand>
</feature>
<dbReference type="PANTHER" id="PTHR11561">
    <property type="entry name" value="PHOSPHOENOLPYRUVATE CARBOXYKINASE"/>
    <property type="match status" value="1"/>
</dbReference>
<feature type="binding site" evidence="11">
    <location>
        <position position="80"/>
    </location>
    <ligand>
        <name>substrate</name>
    </ligand>
</feature>
<gene>
    <name evidence="11 15" type="primary">pckG</name>
    <name evidence="15" type="ORF">Nans01_41630</name>
</gene>
<dbReference type="Pfam" id="PF17297">
    <property type="entry name" value="PEPCK_N"/>
    <property type="match status" value="1"/>
</dbReference>
<comment type="cofactor">
    <cofactor evidence="11">
        <name>Mn(2+)</name>
        <dbReference type="ChEBI" id="CHEBI:29035"/>
    </cofactor>
    <text evidence="11">Binds 1 Mn(2+) ion per subunit.</text>
</comment>
<dbReference type="GO" id="GO:0033993">
    <property type="term" value="P:response to lipid"/>
    <property type="evidence" value="ECO:0007669"/>
    <property type="project" value="TreeGrafter"/>
</dbReference>
<evidence type="ECO:0000256" key="10">
    <source>
        <dbReference type="ARBA" id="ARBA00023239"/>
    </source>
</evidence>
<evidence type="ECO:0000313" key="15">
    <source>
        <dbReference type="EMBL" id="GLU49812.1"/>
    </source>
</evidence>
<keyword evidence="11" id="KW-0963">Cytoplasm</keyword>
<name>A0A9W6PA44_9ACTN</name>
<feature type="binding site" evidence="11">
    <location>
        <position position="387"/>
    </location>
    <ligand>
        <name>GTP</name>
        <dbReference type="ChEBI" id="CHEBI:37565"/>
    </ligand>
</feature>
<comment type="subcellular location">
    <subcellularLocation>
        <location evidence="11">Cytoplasm</location>
    </subcellularLocation>
</comment>
<feature type="active site" evidence="11">
    <location>
        <position position="272"/>
    </location>
</feature>
<dbReference type="InterPro" id="IPR013035">
    <property type="entry name" value="PEP_carboxykinase_C"/>
</dbReference>
<dbReference type="GO" id="GO:0042594">
    <property type="term" value="P:response to starvation"/>
    <property type="evidence" value="ECO:0007669"/>
    <property type="project" value="TreeGrafter"/>
</dbReference>
<keyword evidence="8 11" id="KW-0342">GTP-binding</keyword>
<comment type="function">
    <text evidence="11">Catalyzes the conversion of oxaloacetate (OAA) to phosphoenolpyruvate (PEP), the rate-limiting step in the metabolic pathway that produces glucose from lactate and other precursors derived from the citric acid cycle.</text>
</comment>
<evidence type="ECO:0000256" key="5">
    <source>
        <dbReference type="ARBA" id="ARBA00022723"/>
    </source>
</evidence>
<dbReference type="PROSITE" id="PS00505">
    <property type="entry name" value="PEPCK_GTP"/>
    <property type="match status" value="1"/>
</dbReference>
<feature type="binding site" evidence="11">
    <location>
        <position position="228"/>
    </location>
    <ligand>
        <name>Mn(2+)</name>
        <dbReference type="ChEBI" id="CHEBI:29035"/>
    </ligand>
</feature>
<evidence type="ECO:0000256" key="4">
    <source>
        <dbReference type="ARBA" id="ARBA00022432"/>
    </source>
</evidence>
<dbReference type="GO" id="GO:0006107">
    <property type="term" value="P:oxaloacetate metabolic process"/>
    <property type="evidence" value="ECO:0007669"/>
    <property type="project" value="TreeGrafter"/>
</dbReference>
<evidence type="ECO:0000256" key="12">
    <source>
        <dbReference type="SAM" id="MobiDB-lite"/>
    </source>
</evidence>
<dbReference type="Gene3D" id="3.90.228.20">
    <property type="match status" value="1"/>
</dbReference>
<keyword evidence="4 11" id="KW-0312">Gluconeogenesis</keyword>
<evidence type="ECO:0000256" key="6">
    <source>
        <dbReference type="ARBA" id="ARBA00022741"/>
    </source>
</evidence>
<feature type="binding site" evidence="11">
    <location>
        <position position="295"/>
    </location>
    <ligand>
        <name>Mn(2+)</name>
        <dbReference type="ChEBI" id="CHEBI:29035"/>
    </ligand>
</feature>
<feature type="binding site" evidence="11">
    <location>
        <position position="270"/>
    </location>
    <ligand>
        <name>substrate</name>
    </ligand>
</feature>
<dbReference type="GO" id="GO:0046327">
    <property type="term" value="P:glycerol biosynthetic process from pyruvate"/>
    <property type="evidence" value="ECO:0007669"/>
    <property type="project" value="TreeGrafter"/>
</dbReference>
<feature type="region of interest" description="Disordered" evidence="12">
    <location>
        <begin position="364"/>
        <end position="391"/>
    </location>
</feature>
<protein>
    <recommendedName>
        <fullName evidence="11">Phosphoenolpyruvate carboxykinase [GTP]</fullName>
        <shortName evidence="11">PEP carboxykinase</shortName>
        <shortName evidence="11">PEPCK</shortName>
        <ecNumber evidence="11">4.1.1.32</ecNumber>
    </recommendedName>
    <alternativeName>
        <fullName evidence="11">GTP-dependent phosphoenolpyruvate carboxykinase</fullName>
        <shortName evidence="11">GTP-PEPCK</shortName>
    </alternativeName>
</protein>
<comment type="similarity">
    <text evidence="2 11">Belongs to the phosphoenolpyruvate carboxykinase [GTP] family.</text>
</comment>
<dbReference type="NCBIfam" id="NF003253">
    <property type="entry name" value="PRK04210.1"/>
    <property type="match status" value="1"/>
</dbReference>
<evidence type="ECO:0000256" key="7">
    <source>
        <dbReference type="ARBA" id="ARBA00022793"/>
    </source>
</evidence>
<dbReference type="RefSeq" id="WP_285761351.1">
    <property type="nucleotide sequence ID" value="NZ_BSQG01000009.1"/>
</dbReference>
<feature type="domain" description="Phosphoenolpyruvate carboxykinase C-terminal P-loop" evidence="13">
    <location>
        <begin position="244"/>
        <end position="602"/>
    </location>
</feature>
<dbReference type="InterPro" id="IPR018091">
    <property type="entry name" value="PEP_carboxykin_GTP_CS"/>
</dbReference>
<evidence type="ECO:0000256" key="9">
    <source>
        <dbReference type="ARBA" id="ARBA00023211"/>
    </source>
</evidence>
<dbReference type="EC" id="4.1.1.32" evidence="11"/>
<comment type="pathway">
    <text evidence="1 11">Carbohydrate biosynthesis; gluconeogenesis.</text>
</comment>
<evidence type="ECO:0000313" key="16">
    <source>
        <dbReference type="Proteomes" id="UP001165092"/>
    </source>
</evidence>
<evidence type="ECO:0000256" key="8">
    <source>
        <dbReference type="ARBA" id="ARBA00023134"/>
    </source>
</evidence>
<comment type="catalytic activity">
    <reaction evidence="11">
        <text>oxaloacetate + GTP = phosphoenolpyruvate + GDP + CO2</text>
        <dbReference type="Rhea" id="RHEA:10388"/>
        <dbReference type="ChEBI" id="CHEBI:16452"/>
        <dbReference type="ChEBI" id="CHEBI:16526"/>
        <dbReference type="ChEBI" id="CHEBI:37565"/>
        <dbReference type="ChEBI" id="CHEBI:58189"/>
        <dbReference type="ChEBI" id="CHEBI:58702"/>
        <dbReference type="EC" id="4.1.1.32"/>
    </reaction>
</comment>
<dbReference type="HAMAP" id="MF_00452">
    <property type="entry name" value="PEPCK_GTP"/>
    <property type="match status" value="1"/>
</dbReference>
<dbReference type="SUPFAM" id="SSF53795">
    <property type="entry name" value="PEP carboxykinase-like"/>
    <property type="match status" value="1"/>
</dbReference>
<dbReference type="InterPro" id="IPR008210">
    <property type="entry name" value="PEP_carboxykinase_N"/>
</dbReference>
<dbReference type="GO" id="GO:0030145">
    <property type="term" value="F:manganese ion binding"/>
    <property type="evidence" value="ECO:0007669"/>
    <property type="project" value="UniProtKB-UniRule"/>
</dbReference>
<keyword evidence="10 11" id="KW-0456">Lyase</keyword>
<dbReference type="GO" id="GO:0004613">
    <property type="term" value="F:phosphoenolpyruvate carboxykinase (GTP) activity"/>
    <property type="evidence" value="ECO:0007669"/>
    <property type="project" value="UniProtKB-UniRule"/>
</dbReference>
<feature type="binding site" evidence="11">
    <location>
        <begin position="271"/>
        <end position="276"/>
    </location>
    <ligand>
        <name>GTP</name>
        <dbReference type="ChEBI" id="CHEBI:37565"/>
    </ligand>
</feature>
<dbReference type="Gene3D" id="2.170.8.10">
    <property type="entry name" value="Phosphoenolpyruvate Carboxykinase, domain 2"/>
    <property type="match status" value="1"/>
</dbReference>
<keyword evidence="6 11" id="KW-0547">Nucleotide-binding</keyword>
<dbReference type="Proteomes" id="UP001165092">
    <property type="component" value="Unassembled WGS sequence"/>
</dbReference>
<dbReference type="SUPFAM" id="SSF68923">
    <property type="entry name" value="PEP carboxykinase N-terminal domain"/>
    <property type="match status" value="1"/>
</dbReference>